<dbReference type="AlphaFoldDB" id="A0A833MA47"/>
<protein>
    <submittedName>
        <fullName evidence="7">Oxygen-insensitive NADPH nitroreductase</fullName>
        <ecNumber evidence="7">1.5.1.38</ecNumber>
    </submittedName>
</protein>
<dbReference type="InterPro" id="IPR016446">
    <property type="entry name" value="Flavin_OxRdtase_Frp"/>
</dbReference>
<proteinExistence type="inferred from homology"/>
<dbReference type="NCBIfam" id="NF008033">
    <property type="entry name" value="PRK10765.1"/>
    <property type="match status" value="1"/>
</dbReference>
<gene>
    <name evidence="7" type="primary">nfsA</name>
    <name evidence="7" type="ORF">F8153_08175</name>
</gene>
<keyword evidence="5" id="KW-0521">NADP</keyword>
<dbReference type="EC" id="1.5.1.38" evidence="7"/>
<feature type="domain" description="Nitroreductase" evidence="6">
    <location>
        <begin position="8"/>
        <end position="163"/>
    </location>
</feature>
<comment type="caution">
    <text evidence="7">The sequence shown here is derived from an EMBL/GenBank/DDBJ whole genome shotgun (WGS) entry which is preliminary data.</text>
</comment>
<dbReference type="PANTHER" id="PTHR43425">
    <property type="entry name" value="OXYGEN-INSENSITIVE NADPH NITROREDUCTASE"/>
    <property type="match status" value="1"/>
</dbReference>
<keyword evidence="8" id="KW-1185">Reference proteome</keyword>
<keyword evidence="3 5" id="KW-0288">FMN</keyword>
<dbReference type="SUPFAM" id="SSF55469">
    <property type="entry name" value="FMN-dependent nitroreductase-like"/>
    <property type="match status" value="1"/>
</dbReference>
<keyword evidence="2 5" id="KW-0285">Flavoprotein</keyword>
<dbReference type="Gene3D" id="3.40.109.10">
    <property type="entry name" value="NADH Oxidase"/>
    <property type="match status" value="1"/>
</dbReference>
<evidence type="ECO:0000259" key="6">
    <source>
        <dbReference type="Pfam" id="PF00881"/>
    </source>
</evidence>
<organism evidence="7 8">
    <name type="scientific">Alkaliphilus serpentinus</name>
    <dbReference type="NCBI Taxonomy" id="1482731"/>
    <lineage>
        <taxon>Bacteria</taxon>
        <taxon>Bacillati</taxon>
        <taxon>Bacillota</taxon>
        <taxon>Clostridia</taxon>
        <taxon>Peptostreptococcales</taxon>
        <taxon>Natronincolaceae</taxon>
        <taxon>Alkaliphilus</taxon>
    </lineage>
</organism>
<reference evidence="7 8" key="1">
    <citation type="submission" date="2019-10" db="EMBL/GenBank/DDBJ databases">
        <title>Alkaliphilus serpentinus sp. nov. and Alkaliphilus pronyensis sp. nov., two novel anaerobic alkaliphilic species isolated from the serpentinized-hosted hydrothermal field of the Prony Bay (New Caledonia).</title>
        <authorList>
            <person name="Postec A."/>
        </authorList>
    </citation>
    <scope>NUCLEOTIDE SEQUENCE [LARGE SCALE GENOMIC DNA]</scope>
    <source>
        <strain evidence="7 8">LacT</strain>
    </source>
</reference>
<dbReference type="GO" id="GO:0052873">
    <property type="term" value="F:FMN reductase (NADPH) activity"/>
    <property type="evidence" value="ECO:0007669"/>
    <property type="project" value="UniProtKB-EC"/>
</dbReference>
<accession>A0A833MA47</accession>
<dbReference type="PIRSF" id="PIRSF005426">
    <property type="entry name" value="Frp"/>
    <property type="match status" value="1"/>
</dbReference>
<dbReference type="PANTHER" id="PTHR43425:SF2">
    <property type="entry name" value="OXYGEN-INSENSITIVE NADPH NITROREDUCTASE"/>
    <property type="match status" value="1"/>
</dbReference>
<evidence type="ECO:0000256" key="3">
    <source>
        <dbReference type="ARBA" id="ARBA00022643"/>
    </source>
</evidence>
<evidence type="ECO:0000256" key="1">
    <source>
        <dbReference type="ARBA" id="ARBA00008366"/>
    </source>
</evidence>
<sequence length="245" mass="27848">MTDVLSLIKNHKSIRKFQDRPIAEGLVLDLIEAAQAAPTSSFMQAYSIIRVNDSNKRREIARLSGNQPYIEEAPLFFVFCGDLNHIHEALKLHSKSMKMGYTETFLLAAVDVSLAAQNLLIAAESRGLGGVYIGGIRNNPQEISDLLKIPPHAFPIFGMCLGYPAQQPEVKPRLPKKMIYMMDEYKPLVNSDILRTYDEVVKSYYIKRTGGKLQITWSHQMAEKMEGELRPHMREYLTNQGFQMK</sequence>
<dbReference type="Proteomes" id="UP000465601">
    <property type="component" value="Unassembled WGS sequence"/>
</dbReference>
<evidence type="ECO:0000256" key="2">
    <source>
        <dbReference type="ARBA" id="ARBA00022630"/>
    </source>
</evidence>
<evidence type="ECO:0000256" key="4">
    <source>
        <dbReference type="ARBA" id="ARBA00023002"/>
    </source>
</evidence>
<evidence type="ECO:0000313" key="7">
    <source>
        <dbReference type="EMBL" id="KAB3530058.1"/>
    </source>
</evidence>
<name>A0A833MA47_9FIRM</name>
<dbReference type="OrthoDB" id="9775805at2"/>
<dbReference type="InterPro" id="IPR000415">
    <property type="entry name" value="Nitroreductase-like"/>
</dbReference>
<evidence type="ECO:0000256" key="5">
    <source>
        <dbReference type="PIRNR" id="PIRNR005426"/>
    </source>
</evidence>
<dbReference type="CDD" id="cd02146">
    <property type="entry name" value="NfsA-like"/>
    <property type="match status" value="1"/>
</dbReference>
<comment type="similarity">
    <text evidence="1 5">Belongs to the flavin oxidoreductase frp family.</text>
</comment>
<dbReference type="InterPro" id="IPR029479">
    <property type="entry name" value="Nitroreductase"/>
</dbReference>
<keyword evidence="4 5" id="KW-0560">Oxidoreductase</keyword>
<evidence type="ECO:0000313" key="8">
    <source>
        <dbReference type="Proteomes" id="UP000465601"/>
    </source>
</evidence>
<dbReference type="EMBL" id="WBZB01000024">
    <property type="protein sequence ID" value="KAB3530058.1"/>
    <property type="molecule type" value="Genomic_DNA"/>
</dbReference>
<dbReference type="RefSeq" id="WP_151865866.1">
    <property type="nucleotide sequence ID" value="NZ_WBZB01000024.1"/>
</dbReference>
<dbReference type="Pfam" id="PF00881">
    <property type="entry name" value="Nitroreductase"/>
    <property type="match status" value="1"/>
</dbReference>